<gene>
    <name evidence="2" type="ORF">UFOPK3752_01470</name>
</gene>
<accession>A0A6J7JW66</accession>
<evidence type="ECO:0000256" key="1">
    <source>
        <dbReference type="SAM" id="MobiDB-lite"/>
    </source>
</evidence>
<sequence length="85" mass="8566">MDEPGQAPGLGQFAHGPGELHRPAVEDSDVEVGEVVGVEGGAPLVDQVLHHIADGAGSALLDGNGDDPRAGGVIPVGRVPRELEC</sequence>
<dbReference type="EMBL" id="CAFBND010000062">
    <property type="protein sequence ID" value="CAB4947870.1"/>
    <property type="molecule type" value="Genomic_DNA"/>
</dbReference>
<evidence type="ECO:0000313" key="2">
    <source>
        <dbReference type="EMBL" id="CAB4947870.1"/>
    </source>
</evidence>
<protein>
    <submittedName>
        <fullName evidence="2">Unannotated protein</fullName>
    </submittedName>
</protein>
<reference evidence="2" key="1">
    <citation type="submission" date="2020-05" db="EMBL/GenBank/DDBJ databases">
        <authorList>
            <person name="Chiriac C."/>
            <person name="Salcher M."/>
            <person name="Ghai R."/>
            <person name="Kavagutti S V."/>
        </authorList>
    </citation>
    <scope>NUCLEOTIDE SEQUENCE</scope>
</reference>
<proteinExistence type="predicted"/>
<dbReference type="AlphaFoldDB" id="A0A6J7JW66"/>
<organism evidence="2">
    <name type="scientific">freshwater metagenome</name>
    <dbReference type="NCBI Taxonomy" id="449393"/>
    <lineage>
        <taxon>unclassified sequences</taxon>
        <taxon>metagenomes</taxon>
        <taxon>ecological metagenomes</taxon>
    </lineage>
</organism>
<name>A0A6J7JW66_9ZZZZ</name>
<feature type="region of interest" description="Disordered" evidence="1">
    <location>
        <begin position="1"/>
        <end position="28"/>
    </location>
</feature>